<comment type="caution">
    <text evidence="1">The sequence shown here is derived from an EMBL/GenBank/DDBJ whole genome shotgun (WGS) entry which is preliminary data.</text>
</comment>
<dbReference type="Proteomes" id="UP000177797">
    <property type="component" value="Unassembled WGS sequence"/>
</dbReference>
<dbReference type="Gene3D" id="1.10.10.10">
    <property type="entry name" value="Winged helix-like DNA-binding domain superfamily/Winged helix DNA-binding domain"/>
    <property type="match status" value="1"/>
</dbReference>
<evidence type="ECO:0000313" key="2">
    <source>
        <dbReference type="Proteomes" id="UP000177797"/>
    </source>
</evidence>
<evidence type="ECO:0008006" key="3">
    <source>
        <dbReference type="Google" id="ProtNLM"/>
    </source>
</evidence>
<dbReference type="AlphaFoldDB" id="A0A1G2NGB3"/>
<organism evidence="1 2">
    <name type="scientific">Candidatus Taylorbacteria bacterium RIFCSPLOWO2_01_FULL_48_100</name>
    <dbReference type="NCBI Taxonomy" id="1802322"/>
    <lineage>
        <taxon>Bacteria</taxon>
        <taxon>Candidatus Tayloriibacteriota</taxon>
    </lineage>
</organism>
<name>A0A1G2NGB3_9BACT</name>
<gene>
    <name evidence="1" type="ORF">A2938_01665</name>
</gene>
<evidence type="ECO:0000313" key="1">
    <source>
        <dbReference type="EMBL" id="OHA35104.1"/>
    </source>
</evidence>
<protein>
    <recommendedName>
        <fullName evidence="3">HTH arsR-type domain-containing protein</fullName>
    </recommendedName>
</protein>
<dbReference type="InterPro" id="IPR036388">
    <property type="entry name" value="WH-like_DNA-bd_sf"/>
</dbReference>
<reference evidence="1 2" key="1">
    <citation type="journal article" date="2016" name="Nat. Commun.">
        <title>Thousands of microbial genomes shed light on interconnected biogeochemical processes in an aquifer system.</title>
        <authorList>
            <person name="Anantharaman K."/>
            <person name="Brown C.T."/>
            <person name="Hug L.A."/>
            <person name="Sharon I."/>
            <person name="Castelle C.J."/>
            <person name="Probst A.J."/>
            <person name="Thomas B.C."/>
            <person name="Singh A."/>
            <person name="Wilkins M.J."/>
            <person name="Karaoz U."/>
            <person name="Brodie E.L."/>
            <person name="Williams K.H."/>
            <person name="Hubbard S.S."/>
            <person name="Banfield J.F."/>
        </authorList>
    </citation>
    <scope>NUCLEOTIDE SEQUENCE [LARGE SCALE GENOMIC DNA]</scope>
</reference>
<sequence>MEILGKLFGSESRVKILRLFLFNQGAAFCAEEVAERSKANLYVVKHELKLLRKVGFIKRKMWKKPVTKKRRSALADGWTLDERFAYLSPMQKLLLDTVFMSDAEIYRRFSGAGKMKLVIVAGVFIQNLESRLDLLIAGDNLKRHVVEHVVKGLEAEIGKELTYAAFDMQELQYRVGMYDRLLRDVMESPHRTLLDKVGFEKKFIEANSKK</sequence>
<proteinExistence type="predicted"/>
<dbReference type="EMBL" id="MHSA01000001">
    <property type="protein sequence ID" value="OHA35104.1"/>
    <property type="molecule type" value="Genomic_DNA"/>
</dbReference>
<accession>A0A1G2NGB3</accession>